<evidence type="ECO:0000313" key="8">
    <source>
        <dbReference type="Proteomes" id="UP000593591"/>
    </source>
</evidence>
<feature type="domain" description="Glycosyl hydrolase family 30 TIM-barrel" evidence="6">
    <location>
        <begin position="91"/>
        <end position="437"/>
    </location>
</feature>
<dbReference type="EMBL" id="CP031517">
    <property type="protein sequence ID" value="QOS39535.1"/>
    <property type="molecule type" value="Genomic_DNA"/>
</dbReference>
<evidence type="ECO:0000256" key="4">
    <source>
        <dbReference type="RuleBase" id="RU361188"/>
    </source>
</evidence>
<proteinExistence type="inferred from homology"/>
<evidence type="ECO:0000256" key="5">
    <source>
        <dbReference type="SAM" id="SignalP"/>
    </source>
</evidence>
<dbReference type="SUPFAM" id="SSF51445">
    <property type="entry name" value="(Trans)glycosidases"/>
    <property type="match status" value="1"/>
</dbReference>
<feature type="signal peptide" evidence="5">
    <location>
        <begin position="1"/>
        <end position="22"/>
    </location>
</feature>
<reference evidence="7 8" key="1">
    <citation type="submission" date="2018-08" db="EMBL/GenBank/DDBJ databases">
        <title>The first complete genome of Treponema rectale (CHPAT), a commensal spirochete of the bovine rectum.</title>
        <authorList>
            <person name="Staton G.J."/>
            <person name="Clegg S.R."/>
            <person name="Carter S.D."/>
            <person name="Radford A.D."/>
            <person name="Darby A."/>
            <person name="Hall N."/>
            <person name="Birtles R.J."/>
            <person name="Evans N.J."/>
        </authorList>
    </citation>
    <scope>NUCLEOTIDE SEQUENCE [LARGE SCALE GENOMIC DNA]</scope>
    <source>
        <strain evidence="7 8">CHPA</strain>
    </source>
</reference>
<evidence type="ECO:0000313" key="7">
    <source>
        <dbReference type="EMBL" id="QOS39535.1"/>
    </source>
</evidence>
<dbReference type="PRINTS" id="PR00843">
    <property type="entry name" value="GLHYDRLASE30"/>
</dbReference>
<dbReference type="InterPro" id="IPR013780">
    <property type="entry name" value="Glyco_hydro_b"/>
</dbReference>
<evidence type="ECO:0000256" key="3">
    <source>
        <dbReference type="ARBA" id="ARBA00022801"/>
    </source>
</evidence>
<dbReference type="GO" id="GO:0004348">
    <property type="term" value="F:glucosylceramidase activity"/>
    <property type="evidence" value="ECO:0007669"/>
    <property type="project" value="InterPro"/>
</dbReference>
<dbReference type="Pfam" id="PF02055">
    <property type="entry name" value="Glyco_hydro_30"/>
    <property type="match status" value="1"/>
</dbReference>
<dbReference type="AlphaFoldDB" id="A0A7M1XKL7"/>
<dbReference type="Proteomes" id="UP000593591">
    <property type="component" value="Chromosome"/>
</dbReference>
<dbReference type="KEGG" id="trc:DYE49_03295"/>
<dbReference type="Gene3D" id="2.60.40.1180">
    <property type="entry name" value="Golgi alpha-mannosidase II"/>
    <property type="match status" value="1"/>
</dbReference>
<evidence type="ECO:0000256" key="1">
    <source>
        <dbReference type="ARBA" id="ARBA00005382"/>
    </source>
</evidence>
<keyword evidence="2 5" id="KW-0732">Signal</keyword>
<keyword evidence="4" id="KW-0326">Glycosidase</keyword>
<accession>A0A7M1XKL7</accession>
<gene>
    <name evidence="7" type="ORF">DYE49_03295</name>
</gene>
<dbReference type="InterPro" id="IPR017853">
    <property type="entry name" value="GH"/>
</dbReference>
<feature type="chain" id="PRO_5033031756" description="Glycosyl hydrolase family 30 TIM-barrel domain-containing protein" evidence="5">
    <location>
        <begin position="23"/>
        <end position="506"/>
    </location>
</feature>
<dbReference type="GO" id="GO:0006680">
    <property type="term" value="P:glucosylceramide catabolic process"/>
    <property type="evidence" value="ECO:0007669"/>
    <property type="project" value="TreeGrafter"/>
</dbReference>
<evidence type="ECO:0000259" key="6">
    <source>
        <dbReference type="Pfam" id="PF02055"/>
    </source>
</evidence>
<dbReference type="Gene3D" id="3.20.20.80">
    <property type="entry name" value="Glycosidases"/>
    <property type="match status" value="1"/>
</dbReference>
<dbReference type="PANTHER" id="PTHR11069:SF23">
    <property type="entry name" value="LYSOSOMAL ACID GLUCOSYLCERAMIDASE"/>
    <property type="match status" value="1"/>
</dbReference>
<dbReference type="InterPro" id="IPR033453">
    <property type="entry name" value="Glyco_hydro_30_TIM-barrel"/>
</dbReference>
<dbReference type="InterPro" id="IPR001139">
    <property type="entry name" value="Glyco_hydro_30"/>
</dbReference>
<name>A0A7M1XKL7_9SPIR</name>
<organism evidence="7 8">
    <name type="scientific">Treponema rectale</name>
    <dbReference type="NCBI Taxonomy" id="744512"/>
    <lineage>
        <taxon>Bacteria</taxon>
        <taxon>Pseudomonadati</taxon>
        <taxon>Spirochaetota</taxon>
        <taxon>Spirochaetia</taxon>
        <taxon>Spirochaetales</taxon>
        <taxon>Treponemataceae</taxon>
        <taxon>Treponema</taxon>
    </lineage>
</organism>
<dbReference type="PROSITE" id="PS51257">
    <property type="entry name" value="PROKAR_LIPOPROTEIN"/>
    <property type="match status" value="1"/>
</dbReference>
<protein>
    <recommendedName>
        <fullName evidence="6">Glycosyl hydrolase family 30 TIM-barrel domain-containing protein</fullName>
    </recommendedName>
</protein>
<comment type="similarity">
    <text evidence="1 4">Belongs to the glycosyl hydrolase 30 family.</text>
</comment>
<dbReference type="PANTHER" id="PTHR11069">
    <property type="entry name" value="GLUCOSYLCERAMIDASE"/>
    <property type="match status" value="1"/>
</dbReference>
<sequence>MMKNLSIAMLSLLLLTSCQVNISTPEVSTSDSSIQEESSSLKTYEKTSEVRLTTGDQESLFEKVDDIVASDHQEVGSALIDVDTSSNLAPVRMFGAALTHASAHQLMLDKKGDQRKAILEDLFTSKGADFNAIRVPIGASDFHAEEHVFTCCDTKGSEDNLLEHFTLEHDEEIIQVIKEIYTMKKDLQIIAVPWSSPEWMKVNTHASSEDPDGPKLCGGTLKDEFLPTFGQYLNEFCYRYLDEGININYLAFENEPTFNGADYPCMLLSPNQADLLALQLNSTLPECTKLIAYDHNCEPGMYSYLGNEFAEEEHRNLFDAIAIHGYGSESIPTGVRKLRQLYPEKEVYMTEITEWEHDSRFDTDLMYVCRNTTIKALQQGLSGTLYWNLILDSNGGPNIGQKSTCYGVVNIDVAQDGSLIYTKRPAYYGLAAISHMLHIEKDVTTYSLSTLCDDESILAIAFKKGDKYSLAIANTAYEMKTISVRLEHQFYNYSLESRSLVSFTFD</sequence>
<evidence type="ECO:0000256" key="2">
    <source>
        <dbReference type="ARBA" id="ARBA00022729"/>
    </source>
</evidence>
<dbReference type="GO" id="GO:0016020">
    <property type="term" value="C:membrane"/>
    <property type="evidence" value="ECO:0007669"/>
    <property type="project" value="GOC"/>
</dbReference>
<keyword evidence="3 4" id="KW-0378">Hydrolase</keyword>